<feature type="region of interest" description="Disordered" evidence="1">
    <location>
        <begin position="1"/>
        <end position="34"/>
    </location>
</feature>
<proteinExistence type="predicted"/>
<gene>
    <name evidence="2" type="ORF">BAGA_08040</name>
</gene>
<dbReference type="EMBL" id="JOTM01000146">
    <property type="protein sequence ID" value="KEK18381.1"/>
    <property type="molecule type" value="Genomic_DNA"/>
</dbReference>
<evidence type="ECO:0000313" key="3">
    <source>
        <dbReference type="Proteomes" id="UP000027778"/>
    </source>
</evidence>
<organism evidence="2 3">
    <name type="scientific">Bacillus gaemokensis</name>
    <dbReference type="NCBI Taxonomy" id="574375"/>
    <lineage>
        <taxon>Bacteria</taxon>
        <taxon>Bacillati</taxon>
        <taxon>Bacillota</taxon>
        <taxon>Bacilli</taxon>
        <taxon>Bacillales</taxon>
        <taxon>Bacillaceae</taxon>
        <taxon>Bacillus</taxon>
        <taxon>Bacillus cereus group</taxon>
    </lineage>
</organism>
<reference evidence="2 3" key="1">
    <citation type="submission" date="2014-06" db="EMBL/GenBank/DDBJ databases">
        <title>Draft genome sequence of Bacillus gaemokensis JCM 15801 (MCCC 1A00707).</title>
        <authorList>
            <person name="Lai Q."/>
            <person name="Liu Y."/>
            <person name="Shao Z."/>
        </authorList>
    </citation>
    <scope>NUCLEOTIDE SEQUENCE [LARGE SCALE GENOMIC DNA]</scope>
    <source>
        <strain evidence="2 3">JCM 15801</strain>
    </source>
</reference>
<feature type="region of interest" description="Disordered" evidence="1">
    <location>
        <begin position="71"/>
        <end position="117"/>
    </location>
</feature>
<protein>
    <submittedName>
        <fullName evidence="2">Uncharacterized protein</fullName>
    </submittedName>
</protein>
<feature type="compositionally biased region" description="Basic and acidic residues" evidence="1">
    <location>
        <begin position="106"/>
        <end position="117"/>
    </location>
</feature>
<accession>A0A073JVY7</accession>
<name>A0A073JVY7_9BACI</name>
<evidence type="ECO:0000313" key="2">
    <source>
        <dbReference type="EMBL" id="KEK18381.1"/>
    </source>
</evidence>
<evidence type="ECO:0000256" key="1">
    <source>
        <dbReference type="SAM" id="MobiDB-lite"/>
    </source>
</evidence>
<feature type="compositionally biased region" description="Low complexity" evidence="1">
    <location>
        <begin position="1"/>
        <end position="12"/>
    </location>
</feature>
<dbReference type="Proteomes" id="UP000027778">
    <property type="component" value="Unassembled WGS sequence"/>
</dbReference>
<feature type="compositionally biased region" description="Basic and acidic residues" evidence="1">
    <location>
        <begin position="13"/>
        <end position="32"/>
    </location>
</feature>
<comment type="caution">
    <text evidence="2">The sequence shown here is derived from an EMBL/GenBank/DDBJ whole genome shotgun (WGS) entry which is preliminary data.</text>
</comment>
<sequence length="117" mass="12291">MAAAARQRQAEAQQRRGRDHQRRDIQRVDQPHQEGAAVAVGGLVGQQAFGDGETGRLAEVVEAHGDAALGQVGVGVPGQPAHRADEGAGDQQLRQDGPGPAVEPESLEHDETRPPLS</sequence>
<keyword evidence="3" id="KW-1185">Reference proteome</keyword>
<dbReference type="AlphaFoldDB" id="A0A073JVY7"/>